<reference evidence="3" key="1">
    <citation type="submission" date="2021-06" db="EMBL/GenBank/DDBJ databases">
        <title>Sequencing of actinobacteria type strains.</title>
        <authorList>
            <person name="Nguyen G.-S."/>
            <person name="Wentzel A."/>
        </authorList>
    </citation>
    <scope>NUCLEOTIDE SEQUENCE</scope>
    <source>
        <strain evidence="3">P38-E01</strain>
    </source>
</reference>
<name>A0A949JD34_9ACTN</name>
<proteinExistence type="predicted"/>
<feature type="region of interest" description="Disordered" evidence="1">
    <location>
        <begin position="21"/>
        <end position="99"/>
    </location>
</feature>
<evidence type="ECO:0000256" key="2">
    <source>
        <dbReference type="SAM" id="SignalP"/>
    </source>
</evidence>
<feature type="compositionally biased region" description="Basic and acidic residues" evidence="1">
    <location>
        <begin position="66"/>
        <end position="76"/>
    </location>
</feature>
<accession>A0A949JD34</accession>
<evidence type="ECO:0008006" key="5">
    <source>
        <dbReference type="Google" id="ProtNLM"/>
    </source>
</evidence>
<comment type="caution">
    <text evidence="3">The sequence shown here is derived from an EMBL/GenBank/DDBJ whole genome shotgun (WGS) entry which is preliminary data.</text>
</comment>
<dbReference type="EMBL" id="JAELVF020000001">
    <property type="protein sequence ID" value="MBU7596310.1"/>
    <property type="molecule type" value="Genomic_DNA"/>
</dbReference>
<protein>
    <recommendedName>
        <fullName evidence="5">Lipoprotein</fullName>
    </recommendedName>
</protein>
<organism evidence="3 4">
    <name type="scientific">Streptomyces tardus</name>
    <dbReference type="NCBI Taxonomy" id="2780544"/>
    <lineage>
        <taxon>Bacteria</taxon>
        <taxon>Bacillati</taxon>
        <taxon>Actinomycetota</taxon>
        <taxon>Actinomycetes</taxon>
        <taxon>Kitasatosporales</taxon>
        <taxon>Streptomycetaceae</taxon>
        <taxon>Streptomyces</taxon>
    </lineage>
</organism>
<evidence type="ECO:0000313" key="3">
    <source>
        <dbReference type="EMBL" id="MBU7596310.1"/>
    </source>
</evidence>
<feature type="chain" id="PRO_5038953961" description="Lipoprotein" evidence="2">
    <location>
        <begin position="17"/>
        <end position="221"/>
    </location>
</feature>
<keyword evidence="2" id="KW-0732">Signal</keyword>
<dbReference type="Proteomes" id="UP000694501">
    <property type="component" value="Unassembled WGS sequence"/>
</dbReference>
<feature type="signal peptide" evidence="2">
    <location>
        <begin position="1"/>
        <end position="16"/>
    </location>
</feature>
<feature type="compositionally biased region" description="Polar residues" evidence="1">
    <location>
        <begin position="89"/>
        <end position="99"/>
    </location>
</feature>
<evidence type="ECO:0000256" key="1">
    <source>
        <dbReference type="SAM" id="MobiDB-lite"/>
    </source>
</evidence>
<evidence type="ECO:0000313" key="4">
    <source>
        <dbReference type="Proteomes" id="UP000694501"/>
    </source>
</evidence>
<gene>
    <name evidence="3" type="ORF">JGS22_001315</name>
</gene>
<feature type="compositionally biased region" description="Low complexity" evidence="1">
    <location>
        <begin position="77"/>
        <end position="87"/>
    </location>
</feature>
<sequence>MRIRPIAALVSVAAMAALSTACEDPGADTPAKPPASDQPEEPDQPEKPEEPDQPEKPDQPETPETPGKEVDADLGKTLKLGETTLVTHDSGTSKTTMEVTTRTVVKGEVAELEDVRLDGKEREMVPYYVTVNYRYVDGEAPRVPSLGVTPKLRDGRGEEADRIFTTDDDVAQCVNSRPQQLAKGEDFTSCRVFLVGKSEKAANVAYQSNFREDPVVWKVED</sequence>
<dbReference type="PROSITE" id="PS51257">
    <property type="entry name" value="PROKAR_LIPOPROTEIN"/>
    <property type="match status" value="1"/>
</dbReference>
<keyword evidence="4" id="KW-1185">Reference proteome</keyword>
<dbReference type="RefSeq" id="WP_211040615.1">
    <property type="nucleotide sequence ID" value="NZ_JAELVF020000001.1"/>
</dbReference>
<dbReference type="AlphaFoldDB" id="A0A949JD34"/>
<feature type="compositionally biased region" description="Basic and acidic residues" evidence="1">
    <location>
        <begin position="44"/>
        <end position="59"/>
    </location>
</feature>